<gene>
    <name evidence="3" type="ORF">LZD57_11295</name>
</gene>
<dbReference type="InterPro" id="IPR013321">
    <property type="entry name" value="Arc_rbn_hlx_hlx"/>
</dbReference>
<dbReference type="GO" id="GO:0044010">
    <property type="term" value="P:single-species biofilm formation"/>
    <property type="evidence" value="ECO:0007669"/>
    <property type="project" value="InterPro"/>
</dbReference>
<accession>A0A9X1P2D1</accession>
<evidence type="ECO:0000256" key="2">
    <source>
        <dbReference type="ARBA" id="ARBA00022649"/>
    </source>
</evidence>
<keyword evidence="4" id="KW-1185">Reference proteome</keyword>
<dbReference type="NCBIfam" id="TIGR02384">
    <property type="entry name" value="RelB_DinJ"/>
    <property type="match status" value="1"/>
</dbReference>
<dbReference type="EMBL" id="JAJUWU010000009">
    <property type="protein sequence ID" value="MCE7028574.1"/>
    <property type="molecule type" value="Genomic_DNA"/>
</dbReference>
<sequence>MAASEVVRARVDPDLKKQASAVLSQMGLSVSDAIRLMLVRVAADQALPFDVRVPNAETREALAAAERGETKSFATIESLMADLNDDES</sequence>
<name>A0A9X1P2D1_9HYPH</name>
<dbReference type="Pfam" id="PF04221">
    <property type="entry name" value="RelB"/>
    <property type="match status" value="1"/>
</dbReference>
<evidence type="ECO:0000256" key="1">
    <source>
        <dbReference type="ARBA" id="ARBA00010562"/>
    </source>
</evidence>
<dbReference type="PANTHER" id="PTHR38781:SF1">
    <property type="entry name" value="ANTITOXIN DINJ-RELATED"/>
    <property type="match status" value="1"/>
</dbReference>
<dbReference type="AlphaFoldDB" id="A0A9X1P2D1"/>
<keyword evidence="2" id="KW-1277">Toxin-antitoxin system</keyword>
<dbReference type="InterPro" id="IPR026262">
    <property type="entry name" value="DinJ"/>
</dbReference>
<dbReference type="RefSeq" id="WP_233719726.1">
    <property type="nucleotide sequence ID" value="NZ_JAJUWU010000009.1"/>
</dbReference>
<organism evidence="3 4">
    <name type="scientific">Jiella avicenniae</name>
    <dbReference type="NCBI Taxonomy" id="2907202"/>
    <lineage>
        <taxon>Bacteria</taxon>
        <taxon>Pseudomonadati</taxon>
        <taxon>Pseudomonadota</taxon>
        <taxon>Alphaproteobacteria</taxon>
        <taxon>Hyphomicrobiales</taxon>
        <taxon>Aurantimonadaceae</taxon>
        <taxon>Jiella</taxon>
    </lineage>
</organism>
<comment type="caution">
    <text evidence="3">The sequence shown here is derived from an EMBL/GenBank/DDBJ whole genome shotgun (WGS) entry which is preliminary data.</text>
</comment>
<reference evidence="3" key="1">
    <citation type="submission" date="2022-01" db="EMBL/GenBank/DDBJ databases">
        <title>Jiella avicenniae sp. nov., a novel endophytic bacterium isolated from bark of Avicennia marina.</title>
        <authorList>
            <person name="Tuo L."/>
        </authorList>
    </citation>
    <scope>NUCLEOTIDE SEQUENCE</scope>
    <source>
        <strain evidence="3">CBK1P-4</strain>
    </source>
</reference>
<evidence type="ECO:0000313" key="4">
    <source>
        <dbReference type="Proteomes" id="UP001139035"/>
    </source>
</evidence>
<dbReference type="Proteomes" id="UP001139035">
    <property type="component" value="Unassembled WGS sequence"/>
</dbReference>
<dbReference type="PANTHER" id="PTHR38781">
    <property type="entry name" value="ANTITOXIN DINJ-RELATED"/>
    <property type="match status" value="1"/>
</dbReference>
<dbReference type="GO" id="GO:0006351">
    <property type="term" value="P:DNA-templated transcription"/>
    <property type="evidence" value="ECO:0007669"/>
    <property type="project" value="TreeGrafter"/>
</dbReference>
<evidence type="ECO:0000313" key="3">
    <source>
        <dbReference type="EMBL" id="MCE7028574.1"/>
    </source>
</evidence>
<protein>
    <submittedName>
        <fullName evidence="3">Type II toxin-antitoxin system RelB/DinJ family antitoxin</fullName>
    </submittedName>
</protein>
<comment type="similarity">
    <text evidence="1">Belongs to the RelB/DinJ antitoxin family.</text>
</comment>
<proteinExistence type="inferred from homology"/>
<dbReference type="Gene3D" id="1.10.1220.10">
    <property type="entry name" value="Met repressor-like"/>
    <property type="match status" value="1"/>
</dbReference>
<dbReference type="InterPro" id="IPR007337">
    <property type="entry name" value="RelB/DinJ"/>
</dbReference>
<dbReference type="GO" id="GO:0015643">
    <property type="term" value="F:toxic substance binding"/>
    <property type="evidence" value="ECO:0007669"/>
    <property type="project" value="InterPro"/>
</dbReference>
<dbReference type="GO" id="GO:0000987">
    <property type="term" value="F:cis-regulatory region sequence-specific DNA binding"/>
    <property type="evidence" value="ECO:0007669"/>
    <property type="project" value="InterPro"/>
</dbReference>
<dbReference type="GO" id="GO:0006355">
    <property type="term" value="P:regulation of DNA-templated transcription"/>
    <property type="evidence" value="ECO:0007669"/>
    <property type="project" value="InterPro"/>
</dbReference>
<dbReference type="PIRSF" id="PIRSF003108">
    <property type="entry name" value="DinJ"/>
    <property type="match status" value="1"/>
</dbReference>